<comment type="caution">
    <text evidence="6">The sequence shown here is derived from an EMBL/GenBank/DDBJ whole genome shotgun (WGS) entry which is preliminary data.</text>
</comment>
<evidence type="ECO:0000313" key="7">
    <source>
        <dbReference type="Proteomes" id="UP000321039"/>
    </source>
</evidence>
<evidence type="ECO:0000259" key="5">
    <source>
        <dbReference type="PROSITE" id="PS50850"/>
    </source>
</evidence>
<dbReference type="SUPFAM" id="SSF103473">
    <property type="entry name" value="MFS general substrate transporter"/>
    <property type="match status" value="1"/>
</dbReference>
<keyword evidence="3 4" id="KW-0472">Membrane</keyword>
<name>A0A5C8ZMV2_9GAMM</name>
<dbReference type="EMBL" id="VRZA01000009">
    <property type="protein sequence ID" value="TXS89823.1"/>
    <property type="molecule type" value="Genomic_DNA"/>
</dbReference>
<evidence type="ECO:0000256" key="1">
    <source>
        <dbReference type="ARBA" id="ARBA00022692"/>
    </source>
</evidence>
<keyword evidence="1 4" id="KW-0812">Transmembrane</keyword>
<dbReference type="Pfam" id="PF07690">
    <property type="entry name" value="MFS_1"/>
    <property type="match status" value="2"/>
</dbReference>
<protein>
    <submittedName>
        <fullName evidence="6">MFS transporter</fullName>
    </submittedName>
</protein>
<feature type="transmembrane region" description="Helical" evidence="4">
    <location>
        <begin position="358"/>
        <end position="378"/>
    </location>
</feature>
<gene>
    <name evidence="6" type="ORF">FV139_19000</name>
</gene>
<dbReference type="PROSITE" id="PS50850">
    <property type="entry name" value="MFS"/>
    <property type="match status" value="1"/>
</dbReference>
<dbReference type="PANTHER" id="PTHR11360">
    <property type="entry name" value="MONOCARBOXYLATE TRANSPORTER"/>
    <property type="match status" value="1"/>
</dbReference>
<keyword evidence="7" id="KW-1185">Reference proteome</keyword>
<feature type="transmembrane region" description="Helical" evidence="4">
    <location>
        <begin position="111"/>
        <end position="135"/>
    </location>
</feature>
<keyword evidence="2 4" id="KW-1133">Transmembrane helix</keyword>
<evidence type="ECO:0000256" key="4">
    <source>
        <dbReference type="SAM" id="Phobius"/>
    </source>
</evidence>
<reference evidence="6 7" key="1">
    <citation type="submission" date="2019-08" db="EMBL/GenBank/DDBJ databases">
        <title>Parahaliea maris sp. nov., isolated from the surface seawater.</title>
        <authorList>
            <person name="Liu Y."/>
        </authorList>
    </citation>
    <scope>NUCLEOTIDE SEQUENCE [LARGE SCALE GENOMIC DNA]</scope>
    <source>
        <strain evidence="6 7">HSLHS9</strain>
    </source>
</reference>
<feature type="transmembrane region" description="Helical" evidence="4">
    <location>
        <begin position="305"/>
        <end position="324"/>
    </location>
</feature>
<feature type="transmembrane region" description="Helical" evidence="4">
    <location>
        <begin position="58"/>
        <end position="78"/>
    </location>
</feature>
<feature type="domain" description="Major facilitator superfamily (MFS) profile" evidence="5">
    <location>
        <begin position="236"/>
        <end position="421"/>
    </location>
</feature>
<evidence type="ECO:0000256" key="2">
    <source>
        <dbReference type="ARBA" id="ARBA00022989"/>
    </source>
</evidence>
<dbReference type="Proteomes" id="UP000321039">
    <property type="component" value="Unassembled WGS sequence"/>
</dbReference>
<dbReference type="RefSeq" id="WP_148070074.1">
    <property type="nucleotide sequence ID" value="NZ_VRZA01000009.1"/>
</dbReference>
<dbReference type="InterPro" id="IPR020846">
    <property type="entry name" value="MFS_dom"/>
</dbReference>
<organism evidence="6 7">
    <name type="scientific">Parahaliea maris</name>
    <dbReference type="NCBI Taxonomy" id="2716870"/>
    <lineage>
        <taxon>Bacteria</taxon>
        <taxon>Pseudomonadati</taxon>
        <taxon>Pseudomonadota</taxon>
        <taxon>Gammaproteobacteria</taxon>
        <taxon>Cellvibrionales</taxon>
        <taxon>Halieaceae</taxon>
        <taxon>Parahaliea</taxon>
    </lineage>
</organism>
<feature type="transmembrane region" description="Helical" evidence="4">
    <location>
        <begin position="271"/>
        <end position="293"/>
    </location>
</feature>
<accession>A0A5C8ZMV2</accession>
<dbReference type="InterPro" id="IPR036259">
    <property type="entry name" value="MFS_trans_sf"/>
</dbReference>
<evidence type="ECO:0000256" key="3">
    <source>
        <dbReference type="ARBA" id="ARBA00023136"/>
    </source>
</evidence>
<feature type="transmembrane region" description="Helical" evidence="4">
    <location>
        <begin position="22"/>
        <end position="46"/>
    </location>
</feature>
<feature type="transmembrane region" description="Helical" evidence="4">
    <location>
        <begin position="330"/>
        <end position="351"/>
    </location>
</feature>
<dbReference type="Gene3D" id="1.20.1250.20">
    <property type="entry name" value="MFS general substrate transporter like domains"/>
    <property type="match status" value="2"/>
</dbReference>
<proteinExistence type="predicted"/>
<dbReference type="InterPro" id="IPR011701">
    <property type="entry name" value="MFS"/>
</dbReference>
<feature type="transmembrane region" description="Helical" evidence="4">
    <location>
        <begin position="178"/>
        <end position="196"/>
    </location>
</feature>
<dbReference type="InterPro" id="IPR050327">
    <property type="entry name" value="Proton-linked_MCT"/>
</dbReference>
<sequence>MSEISPAAAVTPVDTVDRRAPFMAFTAFMAQNTATGLCYGSFGVLVLEFEQRTAVGRAQISIAFSLVVLTTGLLAPIIGSLLGRVSIRAVMVAGALLSACGFAGLAHSSSFLAMLGCFGLLIGPGVSLLGNIPAITLVNNWYTRRQGLVLGLVMMPVAITLVPLVVVNLLPTLGLERILWLIATGYLVILPLLLFVSDGPEDLDSATSGPRADALASATTRKVTPMLYEIIGNPAFLPLILATGLVVGAGISKNTHLVPLIVENHWSLKQATLLLAISGGSAMVGSLLHGVLADRFNASRVLMGNALLQAVVWFILVAPVSYPLLVVDAVLIGICLGGFLTAKAVVVVRIYGRQRFAAVSGLTSLTTLPFLFGLSPLVGVLREHTGSYRVPISFLIGGLIIAAICMAFVSRRERHQALAPG</sequence>
<feature type="transmembrane region" description="Helical" evidence="4">
    <location>
        <begin position="147"/>
        <end position="166"/>
    </location>
</feature>
<dbReference type="GO" id="GO:0022857">
    <property type="term" value="F:transmembrane transporter activity"/>
    <property type="evidence" value="ECO:0007669"/>
    <property type="project" value="InterPro"/>
</dbReference>
<dbReference type="PANTHER" id="PTHR11360:SF284">
    <property type="entry name" value="EG:103B4.3 PROTEIN-RELATED"/>
    <property type="match status" value="1"/>
</dbReference>
<feature type="transmembrane region" description="Helical" evidence="4">
    <location>
        <begin position="390"/>
        <end position="409"/>
    </location>
</feature>
<evidence type="ECO:0000313" key="6">
    <source>
        <dbReference type="EMBL" id="TXS89823.1"/>
    </source>
</evidence>
<feature type="transmembrane region" description="Helical" evidence="4">
    <location>
        <begin position="230"/>
        <end position="251"/>
    </location>
</feature>
<dbReference type="AlphaFoldDB" id="A0A5C8ZMV2"/>